<name>A0A6L2K8W4_TANCI</name>
<evidence type="ECO:0000313" key="2">
    <source>
        <dbReference type="EMBL" id="GEU44455.1"/>
    </source>
</evidence>
<feature type="compositionally biased region" description="Acidic residues" evidence="1">
    <location>
        <begin position="49"/>
        <end position="78"/>
    </location>
</feature>
<accession>A0A6L2K8W4</accession>
<sequence length="145" mass="16123">MASPSPEYIPGLEYPEYLAPSDDEIPVEDHPLTADALPTALTSSYGNDDKEEESSEDDDDEEEEEEEASEEDEHEEDEHLALADSTLPTIDPVPSVEETEPFETDESAAQPPPPISPRTIVTLSMTRLRRTHMTVNVLAWKVKSD</sequence>
<feature type="compositionally biased region" description="Acidic residues" evidence="1">
    <location>
        <begin position="97"/>
        <end position="106"/>
    </location>
</feature>
<gene>
    <name evidence="2" type="ORF">Tci_016433</name>
</gene>
<proteinExistence type="predicted"/>
<feature type="region of interest" description="Disordered" evidence="1">
    <location>
        <begin position="1"/>
        <end position="118"/>
    </location>
</feature>
<dbReference type="AlphaFoldDB" id="A0A6L2K8W4"/>
<comment type="caution">
    <text evidence="2">The sequence shown here is derived from an EMBL/GenBank/DDBJ whole genome shotgun (WGS) entry which is preliminary data.</text>
</comment>
<protein>
    <submittedName>
        <fullName evidence="2">Uncharacterized protein</fullName>
    </submittedName>
</protein>
<reference evidence="2" key="1">
    <citation type="journal article" date="2019" name="Sci. Rep.">
        <title>Draft genome of Tanacetum cinerariifolium, the natural source of mosquito coil.</title>
        <authorList>
            <person name="Yamashiro T."/>
            <person name="Shiraishi A."/>
            <person name="Satake H."/>
            <person name="Nakayama K."/>
        </authorList>
    </citation>
    <scope>NUCLEOTIDE SEQUENCE</scope>
</reference>
<evidence type="ECO:0000256" key="1">
    <source>
        <dbReference type="SAM" id="MobiDB-lite"/>
    </source>
</evidence>
<organism evidence="2">
    <name type="scientific">Tanacetum cinerariifolium</name>
    <name type="common">Dalmatian daisy</name>
    <name type="synonym">Chrysanthemum cinerariifolium</name>
    <dbReference type="NCBI Taxonomy" id="118510"/>
    <lineage>
        <taxon>Eukaryota</taxon>
        <taxon>Viridiplantae</taxon>
        <taxon>Streptophyta</taxon>
        <taxon>Embryophyta</taxon>
        <taxon>Tracheophyta</taxon>
        <taxon>Spermatophyta</taxon>
        <taxon>Magnoliopsida</taxon>
        <taxon>eudicotyledons</taxon>
        <taxon>Gunneridae</taxon>
        <taxon>Pentapetalae</taxon>
        <taxon>asterids</taxon>
        <taxon>campanulids</taxon>
        <taxon>Asterales</taxon>
        <taxon>Asteraceae</taxon>
        <taxon>Asteroideae</taxon>
        <taxon>Anthemideae</taxon>
        <taxon>Anthemidinae</taxon>
        <taxon>Tanacetum</taxon>
    </lineage>
</organism>
<dbReference type="EMBL" id="BKCJ010001848">
    <property type="protein sequence ID" value="GEU44455.1"/>
    <property type="molecule type" value="Genomic_DNA"/>
</dbReference>